<evidence type="ECO:0000256" key="1">
    <source>
        <dbReference type="ARBA" id="ARBA00034772"/>
    </source>
</evidence>
<dbReference type="RefSeq" id="WP_047189323.1">
    <property type="nucleotide sequence ID" value="NZ_LCYG01000030.1"/>
</dbReference>
<dbReference type="InterPro" id="IPR000362">
    <property type="entry name" value="Fumarate_lyase_fam"/>
</dbReference>
<proteinExistence type="inferred from homology"/>
<keyword evidence="3" id="KW-0456">Lyase</keyword>
<evidence type="ECO:0000259" key="2">
    <source>
        <dbReference type="SMART" id="SM00998"/>
    </source>
</evidence>
<dbReference type="PATRIC" id="fig|1225564.3.peg.3271"/>
<dbReference type="PRINTS" id="PR00149">
    <property type="entry name" value="FUMRATELYASE"/>
</dbReference>
<sequence length="451" mass="47258">MTFAALDSSITGPLFATEAMRTVFSDQARLGAMLRMEAALARAQTSLGLVPDGLAPAIEAISPEAIDLEALGCGTALAGVPAIPFVKAVQARLPPALEASFHKGATTQDVVDTALVLQMRDAFDVIEADLAVILDGLSRLAAERRDTVCAGRSYGQHAAPITFGFKVAVWLTGLYEMAGQLPWLRKRVLVASLGGPVGTLAGLGDKGPAVVDAVAHELGLETAPGTWHTLRARMAETGTWLATLIGTLAMMAVDIGHLASTEVGEVAEPYVPGRGGSSAMPHKRNPVSSTVIMASQTAAKGHLVTLLDAMAAAHERSAGGWHGEWHALPSLFGSASGALHEARPLAEGLVIHSNQMRANLDLIRGLLFADAAATRLAPQLGREEAHKPVERAAAEVRQTGESLQKTVLARLAPISIEEAFDLTPAIQASGLWVDRALAEAAPIRNSLSRKR</sequence>
<dbReference type="InterPro" id="IPR019468">
    <property type="entry name" value="AdenyloSucc_lyase_C"/>
</dbReference>
<dbReference type="InterPro" id="IPR008948">
    <property type="entry name" value="L-Aspartase-like"/>
</dbReference>
<dbReference type="SUPFAM" id="SSF48557">
    <property type="entry name" value="L-aspartase-like"/>
    <property type="match status" value="1"/>
</dbReference>
<name>A0A0H1RJR0_9HYPH</name>
<dbReference type="PRINTS" id="PR00145">
    <property type="entry name" value="ARGSUCLYASE"/>
</dbReference>
<dbReference type="InterPro" id="IPR020557">
    <property type="entry name" value="Fumarate_lyase_CS"/>
</dbReference>
<comment type="caution">
    <text evidence="3">The sequence shown here is derived from an EMBL/GenBank/DDBJ whole genome shotgun (WGS) entry which is preliminary data.</text>
</comment>
<dbReference type="CDD" id="cd01597">
    <property type="entry name" value="pCLME"/>
    <property type="match status" value="1"/>
</dbReference>
<dbReference type="AlphaFoldDB" id="A0A0H1RJR0"/>
<organism evidence="3 4">
    <name type="scientific">Microvirga vignae</name>
    <dbReference type="NCBI Taxonomy" id="1225564"/>
    <lineage>
        <taxon>Bacteria</taxon>
        <taxon>Pseudomonadati</taxon>
        <taxon>Pseudomonadota</taxon>
        <taxon>Alphaproteobacteria</taxon>
        <taxon>Hyphomicrobiales</taxon>
        <taxon>Methylobacteriaceae</taxon>
        <taxon>Microvirga</taxon>
    </lineage>
</organism>
<evidence type="ECO:0000313" key="4">
    <source>
        <dbReference type="Proteomes" id="UP000035489"/>
    </source>
</evidence>
<protein>
    <submittedName>
        <fullName evidence="3">Fumarate lyase</fullName>
    </submittedName>
</protein>
<dbReference type="PROSITE" id="PS00163">
    <property type="entry name" value="FUMARATE_LYASES"/>
    <property type="match status" value="1"/>
</dbReference>
<dbReference type="OrthoDB" id="9768878at2"/>
<accession>A0A0H1RJR0</accession>
<dbReference type="Pfam" id="PF00206">
    <property type="entry name" value="Lyase_1"/>
    <property type="match status" value="1"/>
</dbReference>
<dbReference type="SMART" id="SM00998">
    <property type="entry name" value="ADSL_C"/>
    <property type="match status" value="1"/>
</dbReference>
<evidence type="ECO:0000313" key="3">
    <source>
        <dbReference type="EMBL" id="KLK92837.1"/>
    </source>
</evidence>
<comment type="similarity">
    <text evidence="1">Belongs to the class-II fumarase/aspartase family.</text>
</comment>
<dbReference type="GO" id="GO:0016829">
    <property type="term" value="F:lyase activity"/>
    <property type="evidence" value="ECO:0007669"/>
    <property type="project" value="UniProtKB-KW"/>
</dbReference>
<dbReference type="PANTHER" id="PTHR43172:SF2">
    <property type="entry name" value="ADENYLOSUCCINATE LYASE C-TERMINAL DOMAIN-CONTAINING PROTEIN"/>
    <property type="match status" value="1"/>
</dbReference>
<dbReference type="InterPro" id="IPR022761">
    <property type="entry name" value="Fumarate_lyase_N"/>
</dbReference>
<gene>
    <name evidence="3" type="ORF">AA309_12305</name>
</gene>
<feature type="domain" description="Adenylosuccinate lyase C-terminal" evidence="2">
    <location>
        <begin position="364"/>
        <end position="437"/>
    </location>
</feature>
<dbReference type="EMBL" id="LCYG01000030">
    <property type="protein sequence ID" value="KLK92837.1"/>
    <property type="molecule type" value="Genomic_DNA"/>
</dbReference>
<dbReference type="PANTHER" id="PTHR43172">
    <property type="entry name" value="ADENYLOSUCCINATE LYASE"/>
    <property type="match status" value="1"/>
</dbReference>
<dbReference type="Proteomes" id="UP000035489">
    <property type="component" value="Unassembled WGS sequence"/>
</dbReference>
<keyword evidence="4" id="KW-1185">Reference proteome</keyword>
<dbReference type="STRING" id="1225564.AA309_12305"/>
<dbReference type="Gene3D" id="1.20.200.10">
    <property type="entry name" value="Fumarase/aspartase (Central domain)"/>
    <property type="match status" value="1"/>
</dbReference>
<dbReference type="Gene3D" id="1.10.40.30">
    <property type="entry name" value="Fumarase/aspartase (C-terminal domain)"/>
    <property type="match status" value="1"/>
</dbReference>
<reference evidence="3 4" key="1">
    <citation type="submission" date="2015-05" db="EMBL/GenBank/DDBJ databases">
        <title>Draft genome sequence of Microvirga vignae strain BR3299, a novel nitrogen fixing bacteria isolated from Brazil semi-aired region.</title>
        <authorList>
            <person name="Zilli J.E."/>
            <person name="Passos S.R."/>
            <person name="Leite J."/>
            <person name="Baldani J.I."/>
            <person name="Xavier G.R."/>
            <person name="Rumjaneck N.G."/>
            <person name="Simoes-Araujo J.L."/>
        </authorList>
    </citation>
    <scope>NUCLEOTIDE SEQUENCE [LARGE SCALE GENOMIC DNA]</scope>
    <source>
        <strain evidence="3 4">BR3299</strain>
    </source>
</reference>